<reference evidence="2" key="1">
    <citation type="submission" date="2023-10" db="EMBL/GenBank/DDBJ databases">
        <title>Screening of Alkalihalophilus pseudofirmusBZ-TG-HK211 and Its Alleviation of Salt Stress on Rapeseed Growth.</title>
        <authorList>
            <person name="Zhao B."/>
            <person name="Guo T."/>
        </authorList>
    </citation>
    <scope>NUCLEOTIDE SEQUENCE</scope>
    <source>
        <strain evidence="2">BZ-TG-HK211</strain>
    </source>
</reference>
<comment type="caution">
    <text evidence="2">The sequence shown here is derived from an EMBL/GenBank/DDBJ whole genome shotgun (WGS) entry which is preliminary data.</text>
</comment>
<gene>
    <name evidence="2" type="ORF">RYX45_14820</name>
</gene>
<keyword evidence="1" id="KW-0472">Membrane</keyword>
<dbReference type="SUPFAM" id="SSF54427">
    <property type="entry name" value="NTF2-like"/>
    <property type="match status" value="1"/>
</dbReference>
<dbReference type="RefSeq" id="WP_289235366.1">
    <property type="nucleotide sequence ID" value="NZ_CP117835.1"/>
</dbReference>
<keyword evidence="1" id="KW-1133">Transmembrane helix</keyword>
<evidence type="ECO:0000313" key="2">
    <source>
        <dbReference type="EMBL" id="MDV2886461.1"/>
    </source>
</evidence>
<protein>
    <submittedName>
        <fullName evidence="2">Uncharacterized protein</fullName>
    </submittedName>
</protein>
<name>A0AAJ2NQ11_ALKPS</name>
<feature type="transmembrane region" description="Helical" evidence="1">
    <location>
        <begin position="12"/>
        <end position="30"/>
    </location>
</feature>
<proteinExistence type="predicted"/>
<keyword evidence="1" id="KW-0812">Transmembrane</keyword>
<sequence length="154" mass="18752">MLRRRNPLQPLMLPTIVIIGLFFLIVFFFIPSEARQVKKVVDDFYSLEQEAKFSSSWELFHSSMQSHFSRDRYISDRPHTFMNHFGVDTFEFEMSRPKKLKNWKLYEDSEKMEAYEVVVTKTYRGTYGHFQFIQYVYVANEEGDWRLLWDYKEK</sequence>
<evidence type="ECO:0000256" key="1">
    <source>
        <dbReference type="SAM" id="Phobius"/>
    </source>
</evidence>
<evidence type="ECO:0000313" key="3">
    <source>
        <dbReference type="Proteomes" id="UP001285636"/>
    </source>
</evidence>
<organism evidence="2 3">
    <name type="scientific">Alkalihalophilus pseudofirmus</name>
    <name type="common">Bacillus pseudofirmus</name>
    <dbReference type="NCBI Taxonomy" id="79885"/>
    <lineage>
        <taxon>Bacteria</taxon>
        <taxon>Bacillati</taxon>
        <taxon>Bacillota</taxon>
        <taxon>Bacilli</taxon>
        <taxon>Bacillales</taxon>
        <taxon>Bacillaceae</taxon>
        <taxon>Alkalihalophilus</taxon>
    </lineage>
</organism>
<dbReference type="Proteomes" id="UP001285636">
    <property type="component" value="Unassembled WGS sequence"/>
</dbReference>
<dbReference type="InterPro" id="IPR032710">
    <property type="entry name" value="NTF2-like_dom_sf"/>
</dbReference>
<dbReference type="AlphaFoldDB" id="A0AAJ2NQ11"/>
<accession>A0AAJ2NQ11</accession>
<dbReference type="EMBL" id="JAWJAY010000003">
    <property type="protein sequence ID" value="MDV2886461.1"/>
    <property type="molecule type" value="Genomic_DNA"/>
</dbReference>